<dbReference type="Proteomes" id="UP000183658">
    <property type="component" value="Unassembled WGS sequence"/>
</dbReference>
<dbReference type="AlphaFoldDB" id="A0A1H9BWG2"/>
<name>A0A1H9BWG2_FLAFI</name>
<accession>A0A1H9BWG2</accession>
<sequence>MRVKVFFLCLVVISCARAQKIRWDDLNVRVAVQPSLMVKDNPLDVAVIATTVDNAFFANQALQYNIGDNLFLFNDYIKNNFGLPQLVAVLEYKYAPATLHVIKKDLKFQVVVVSHIYANLILIDRDKGVFDTQEIKLGDCDLVNPVSNIKGYNSNLGYLDYPNNLNTTLLIGDLSEFEANQYKDKNNPILPRVSDGKSVDDVQLIKLRLKVGSVLRGKFHPTERYIRRAFNYLKEDKEFNSDNFNKASQLVNSGLDPVDESKLRNAIAIWNEESATITNLEDKKNKKYYIAIQENILQFYNVLRDFSITDDLAANLKKYDTNNQIADALISNKKGFLSAKPVSPEIVYEAVPGRFKPTDVTRFLEKKEGVINAIPRLVPDKYDGKLRDMQEFYTASKAFKNAAQNSADYIALCYKFIDLASLEFSSSNHSQVKEVKDILAPYNAFCNTIGSEKKKFTDSFDFKNDAQNYLSKLRVHIMSLHKKEEFLVFEDALLAAIKLTIEHTKSENKTIAQDFG</sequence>
<dbReference type="RefSeq" id="WP_074719988.1">
    <property type="nucleotide sequence ID" value="NZ_CBCRVS010000003.1"/>
</dbReference>
<organism evidence="1 2">
    <name type="scientific">Flavobacterium frigoris</name>
    <dbReference type="NCBI Taxonomy" id="229204"/>
    <lineage>
        <taxon>Bacteria</taxon>
        <taxon>Pseudomonadati</taxon>
        <taxon>Bacteroidota</taxon>
        <taxon>Flavobacteriia</taxon>
        <taxon>Flavobacteriales</taxon>
        <taxon>Flavobacteriaceae</taxon>
        <taxon>Flavobacterium</taxon>
    </lineage>
</organism>
<protein>
    <submittedName>
        <fullName evidence="1">Uncharacterized protein</fullName>
    </submittedName>
</protein>
<proteinExistence type="predicted"/>
<gene>
    <name evidence="1" type="ORF">SAMN05444355_1011</name>
</gene>
<dbReference type="EMBL" id="FOFZ01000001">
    <property type="protein sequence ID" value="SEP93219.1"/>
    <property type="molecule type" value="Genomic_DNA"/>
</dbReference>
<evidence type="ECO:0000313" key="2">
    <source>
        <dbReference type="Proteomes" id="UP000183658"/>
    </source>
</evidence>
<dbReference type="OrthoDB" id="1303891at2"/>
<evidence type="ECO:0000313" key="1">
    <source>
        <dbReference type="EMBL" id="SEP93219.1"/>
    </source>
</evidence>
<keyword evidence="2" id="KW-1185">Reference proteome</keyword>
<dbReference type="PROSITE" id="PS51257">
    <property type="entry name" value="PROKAR_LIPOPROTEIN"/>
    <property type="match status" value="1"/>
</dbReference>
<reference evidence="2" key="1">
    <citation type="submission" date="2016-10" db="EMBL/GenBank/DDBJ databases">
        <authorList>
            <person name="Varghese N."/>
            <person name="Submissions S."/>
        </authorList>
    </citation>
    <scope>NUCLEOTIDE SEQUENCE [LARGE SCALE GENOMIC DNA]</scope>
    <source>
        <strain evidence="2">DSM 15719</strain>
    </source>
</reference>